<evidence type="ECO:0000259" key="4">
    <source>
        <dbReference type="PROSITE" id="PS50949"/>
    </source>
</evidence>
<dbReference type="InterPro" id="IPR000524">
    <property type="entry name" value="Tscrpt_reg_HTH_GntR"/>
</dbReference>
<dbReference type="OrthoDB" id="9815017at2"/>
<proteinExistence type="predicted"/>
<dbReference type="InterPro" id="IPR028978">
    <property type="entry name" value="Chorismate_lyase_/UTRA_dom_sf"/>
</dbReference>
<keyword evidence="1" id="KW-0805">Transcription regulation</keyword>
<dbReference type="FunFam" id="1.10.10.10:FF:000079">
    <property type="entry name" value="GntR family transcriptional regulator"/>
    <property type="match status" value="1"/>
</dbReference>
<dbReference type="GO" id="GO:0003677">
    <property type="term" value="F:DNA binding"/>
    <property type="evidence" value="ECO:0007669"/>
    <property type="project" value="UniProtKB-KW"/>
</dbReference>
<dbReference type="InterPro" id="IPR036390">
    <property type="entry name" value="WH_DNA-bd_sf"/>
</dbReference>
<evidence type="ECO:0000313" key="6">
    <source>
        <dbReference type="Proteomes" id="UP000239047"/>
    </source>
</evidence>
<dbReference type="Gene3D" id="1.10.10.10">
    <property type="entry name" value="Winged helix-like DNA-binding domain superfamily/Winged helix DNA-binding domain"/>
    <property type="match status" value="1"/>
</dbReference>
<accession>A0A2S5G8E6</accession>
<comment type="caution">
    <text evidence="5">The sequence shown here is derived from an EMBL/GenBank/DDBJ whole genome shotgun (WGS) entry which is preliminary data.</text>
</comment>
<dbReference type="InterPro" id="IPR011663">
    <property type="entry name" value="UTRA"/>
</dbReference>
<protein>
    <submittedName>
        <fullName evidence="5">Phosphonate metabolism transcriptional regulator PhnF</fullName>
    </submittedName>
</protein>
<dbReference type="Gene3D" id="3.40.1410.10">
    <property type="entry name" value="Chorismate lyase-like"/>
    <property type="match status" value="1"/>
</dbReference>
<dbReference type="Pfam" id="PF00392">
    <property type="entry name" value="GntR"/>
    <property type="match status" value="1"/>
</dbReference>
<dbReference type="PRINTS" id="PR00035">
    <property type="entry name" value="HTHGNTR"/>
</dbReference>
<dbReference type="GO" id="GO:0003700">
    <property type="term" value="F:DNA-binding transcription factor activity"/>
    <property type="evidence" value="ECO:0007669"/>
    <property type="project" value="InterPro"/>
</dbReference>
<name>A0A2S5G8E6_9BACL</name>
<reference evidence="5 6" key="1">
    <citation type="submission" date="2018-02" db="EMBL/GenBank/DDBJ databases">
        <title>Jeotgalibacillus proteolyticum sp. nov. a protease producing bacterium isolated from ocean sediments of Laizhou Bay.</title>
        <authorList>
            <person name="Li Y."/>
        </authorList>
    </citation>
    <scope>NUCLEOTIDE SEQUENCE [LARGE SCALE GENOMIC DNA]</scope>
    <source>
        <strain evidence="5 6">22-7</strain>
    </source>
</reference>
<dbReference type="AlphaFoldDB" id="A0A2S5G8E6"/>
<dbReference type="PROSITE" id="PS50949">
    <property type="entry name" value="HTH_GNTR"/>
    <property type="match status" value="1"/>
</dbReference>
<evidence type="ECO:0000256" key="1">
    <source>
        <dbReference type="ARBA" id="ARBA00023015"/>
    </source>
</evidence>
<dbReference type="PANTHER" id="PTHR44846:SF1">
    <property type="entry name" value="MANNOSYL-D-GLYCERATE TRANSPORT_METABOLISM SYSTEM REPRESSOR MNGR-RELATED"/>
    <property type="match status" value="1"/>
</dbReference>
<dbReference type="PANTHER" id="PTHR44846">
    <property type="entry name" value="MANNOSYL-D-GLYCERATE TRANSPORT/METABOLISM SYSTEM REPRESSOR MNGR-RELATED"/>
    <property type="match status" value="1"/>
</dbReference>
<dbReference type="CDD" id="cd07377">
    <property type="entry name" value="WHTH_GntR"/>
    <property type="match status" value="1"/>
</dbReference>
<dbReference type="SMART" id="SM00866">
    <property type="entry name" value="UTRA"/>
    <property type="match status" value="1"/>
</dbReference>
<dbReference type="EMBL" id="PREZ01000006">
    <property type="protein sequence ID" value="PPA69277.1"/>
    <property type="molecule type" value="Genomic_DNA"/>
</dbReference>
<dbReference type="SUPFAM" id="SSF46785">
    <property type="entry name" value="Winged helix' DNA-binding domain"/>
    <property type="match status" value="1"/>
</dbReference>
<dbReference type="Pfam" id="PF07702">
    <property type="entry name" value="UTRA"/>
    <property type="match status" value="1"/>
</dbReference>
<gene>
    <name evidence="5" type="ORF">C4B60_15865</name>
</gene>
<evidence type="ECO:0000256" key="2">
    <source>
        <dbReference type="ARBA" id="ARBA00023125"/>
    </source>
</evidence>
<organism evidence="5 6">
    <name type="scientific">Jeotgalibacillus proteolyticus</name>
    <dbReference type="NCBI Taxonomy" id="2082395"/>
    <lineage>
        <taxon>Bacteria</taxon>
        <taxon>Bacillati</taxon>
        <taxon>Bacillota</taxon>
        <taxon>Bacilli</taxon>
        <taxon>Bacillales</taxon>
        <taxon>Caryophanaceae</taxon>
        <taxon>Jeotgalibacillus</taxon>
    </lineage>
</organism>
<evidence type="ECO:0000256" key="3">
    <source>
        <dbReference type="ARBA" id="ARBA00023163"/>
    </source>
</evidence>
<dbReference type="InterPro" id="IPR036388">
    <property type="entry name" value="WH-like_DNA-bd_sf"/>
</dbReference>
<dbReference type="RefSeq" id="WP_104059015.1">
    <property type="nucleotide sequence ID" value="NZ_PREZ01000006.1"/>
</dbReference>
<dbReference type="SUPFAM" id="SSF64288">
    <property type="entry name" value="Chorismate lyase-like"/>
    <property type="match status" value="1"/>
</dbReference>
<keyword evidence="2" id="KW-0238">DNA-binding</keyword>
<dbReference type="GO" id="GO:0045892">
    <property type="term" value="P:negative regulation of DNA-templated transcription"/>
    <property type="evidence" value="ECO:0007669"/>
    <property type="project" value="TreeGrafter"/>
</dbReference>
<keyword evidence="6" id="KW-1185">Reference proteome</keyword>
<keyword evidence="3" id="KW-0804">Transcription</keyword>
<feature type="domain" description="HTH gntR-type" evidence="4">
    <location>
        <begin position="8"/>
        <end position="76"/>
    </location>
</feature>
<sequence>MLNKKSPLPLYAQIEENIKGQIQEGAFKPGDPIPSERELTSTYQVSRMTVRQAVLNLVKNGLLYREKGKGTFVSEEKIEQPLQGLTSFTEDMRSRGMEPGNELISFERVIPSFDIADKLGLEIQEEVFFVKRIRYADHKPMAIESTYLPSKLFPALTEQVVQGSLYDYIASQMLIIGQASQSIEAGLASTDEAELLQIEEPSAVLKIERLSYLTTGTPFEVVHSTYRADRYKFRSEIKR</sequence>
<dbReference type="InterPro" id="IPR050679">
    <property type="entry name" value="Bact_HTH_transcr_reg"/>
</dbReference>
<evidence type="ECO:0000313" key="5">
    <source>
        <dbReference type="EMBL" id="PPA69277.1"/>
    </source>
</evidence>
<dbReference type="Proteomes" id="UP000239047">
    <property type="component" value="Unassembled WGS sequence"/>
</dbReference>
<dbReference type="SMART" id="SM00345">
    <property type="entry name" value="HTH_GNTR"/>
    <property type="match status" value="1"/>
</dbReference>